<gene>
    <name evidence="1" type="ORF">DFP95_101621</name>
</gene>
<comment type="caution">
    <text evidence="1">The sequence shown here is derived from an EMBL/GenBank/DDBJ whole genome shotgun (WGS) entry which is preliminary data.</text>
</comment>
<protein>
    <submittedName>
        <fullName evidence="1">Uncharacterized protein</fullName>
    </submittedName>
</protein>
<accession>A0A3D9IWB0</accession>
<name>A0A3D9IWB0_9BACL</name>
<evidence type="ECO:0000313" key="2">
    <source>
        <dbReference type="Proteomes" id="UP000256869"/>
    </source>
</evidence>
<dbReference type="OrthoDB" id="582074at2"/>
<proteinExistence type="predicted"/>
<dbReference type="Proteomes" id="UP000256869">
    <property type="component" value="Unassembled WGS sequence"/>
</dbReference>
<organism evidence="1 2">
    <name type="scientific">Cohnella lupini</name>
    <dbReference type="NCBI Taxonomy" id="1294267"/>
    <lineage>
        <taxon>Bacteria</taxon>
        <taxon>Bacillati</taxon>
        <taxon>Bacillota</taxon>
        <taxon>Bacilli</taxon>
        <taxon>Bacillales</taxon>
        <taxon>Paenibacillaceae</taxon>
        <taxon>Cohnella</taxon>
    </lineage>
</organism>
<reference evidence="1 2" key="1">
    <citation type="submission" date="2018-07" db="EMBL/GenBank/DDBJ databases">
        <title>Genomic Encyclopedia of Type Strains, Phase III (KMG-III): the genomes of soil and plant-associated and newly described type strains.</title>
        <authorList>
            <person name="Whitman W."/>
        </authorList>
    </citation>
    <scope>NUCLEOTIDE SEQUENCE [LARGE SCALE GENOMIC DNA]</scope>
    <source>
        <strain evidence="1 2">CECT 8236</strain>
    </source>
</reference>
<evidence type="ECO:0000313" key="1">
    <source>
        <dbReference type="EMBL" id="RED66123.1"/>
    </source>
</evidence>
<dbReference type="RefSeq" id="WP_115991068.1">
    <property type="nucleotide sequence ID" value="NZ_QRDY01000001.1"/>
</dbReference>
<keyword evidence="2" id="KW-1185">Reference proteome</keyword>
<dbReference type="EMBL" id="QRDY01000001">
    <property type="protein sequence ID" value="RED66123.1"/>
    <property type="molecule type" value="Genomic_DNA"/>
</dbReference>
<dbReference type="AlphaFoldDB" id="A0A3D9IWB0"/>
<sequence>MIWESSYWKDDLLALSKKLNKVYKTKEYDEHLAARFEKDIMLALYSVRKLSEASKLSVGTIEKNIKVKAYKNIKNVTRMNWHRIEELYDLQNPMKEDIGIQKLYNQVIHSYIFFISTDDNQIINGFFFNSDKTRNDKLYYLDLTDFDNLITMVGKDYPTEANFIYDEKIKDYKVNSK</sequence>